<keyword evidence="1" id="KW-0548">Nucleotidyltransferase</keyword>
<evidence type="ECO:0000313" key="3">
    <source>
        <dbReference type="Proteomes" id="UP001056209"/>
    </source>
</evidence>
<protein>
    <recommendedName>
        <fullName evidence="1">DNA polymerase III subunit psi</fullName>
    </recommendedName>
</protein>
<dbReference type="GO" id="GO:0003887">
    <property type="term" value="F:DNA-directed DNA polymerase activity"/>
    <property type="evidence" value="ECO:0007669"/>
    <property type="project" value="UniProtKB-KW"/>
</dbReference>
<gene>
    <name evidence="2" type="ORF">M9393_02695</name>
</gene>
<dbReference type="AlphaFoldDB" id="A0A9Q8TWB2"/>
<keyword evidence="1" id="KW-0808">Transferase</keyword>
<dbReference type="EMBL" id="CP097753">
    <property type="protein sequence ID" value="URJ28067.1"/>
    <property type="molecule type" value="Genomic_DNA"/>
</dbReference>
<dbReference type="Pfam" id="PF03603">
    <property type="entry name" value="DNA_III_psi"/>
    <property type="match status" value="1"/>
</dbReference>
<keyword evidence="1" id="KW-0239">DNA-directed DNA polymerase</keyword>
<dbReference type="GO" id="GO:0006260">
    <property type="term" value="P:DNA replication"/>
    <property type="evidence" value="ECO:0007669"/>
    <property type="project" value="UniProtKB-KW"/>
</dbReference>
<dbReference type="Gene3D" id="3.40.50.10220">
    <property type="entry name" value="DNA polymerase III, psi subunit"/>
    <property type="match status" value="1"/>
</dbReference>
<dbReference type="SUPFAM" id="SSF102220">
    <property type="entry name" value="DNA polymerase III psi subunit"/>
    <property type="match status" value="1"/>
</dbReference>
<dbReference type="InterPro" id="IPR004615">
    <property type="entry name" value="DNA_pol_III_psi"/>
</dbReference>
<dbReference type="PIRSF" id="PIRSF029225">
    <property type="entry name" value="DNA_pol_III_psi"/>
    <property type="match status" value="1"/>
</dbReference>
<organism evidence="2 3">
    <name type="scientific">Candidatus Blochmannia vicinus</name>
    <name type="common">nom. nud.</name>
    <dbReference type="NCBI Taxonomy" id="251540"/>
    <lineage>
        <taxon>Bacteria</taxon>
        <taxon>Pseudomonadati</taxon>
        <taxon>Pseudomonadota</taxon>
        <taxon>Gammaproteobacteria</taxon>
        <taxon>Enterobacterales</taxon>
        <taxon>Enterobacteriaceae</taxon>
        <taxon>ant endosymbionts</taxon>
        <taxon>Candidatus Blochmanniella</taxon>
    </lineage>
</organism>
<evidence type="ECO:0000313" key="2">
    <source>
        <dbReference type="EMBL" id="URJ28067.1"/>
    </source>
</evidence>
<sequence>MWINNENKQNNSILQQLGIILWKLRYPIVLNNNNQIKLWRCLRLLLISSDFSISLNDPFIKDVIRAARFNPKEVYALTNGQINHLITPSGFSCHCWWIGTEVSKNFYGICLNTPSLPVLKCNIKAKRDLWRQISCIKFNI</sequence>
<evidence type="ECO:0000256" key="1">
    <source>
        <dbReference type="PIRNR" id="PIRNR029225"/>
    </source>
</evidence>
<dbReference type="Proteomes" id="UP001056209">
    <property type="component" value="Chromosome"/>
</dbReference>
<reference evidence="2" key="1">
    <citation type="submission" date="2022-05" db="EMBL/GenBank/DDBJ databases">
        <title>Impact of host demography and evolutionary history on endosymbiont molecular evolution: a test in carpenter ants (Genus Camponotus) and their Blochmannia endosymbionts.</title>
        <authorList>
            <person name="Manthey J.D."/>
            <person name="Giron J.C."/>
            <person name="Hruska J.P."/>
        </authorList>
    </citation>
    <scope>NUCLEOTIDE SEQUENCE</scope>
    <source>
        <strain evidence="2">C-039</strain>
    </source>
</reference>
<keyword evidence="1" id="KW-0235">DNA replication</keyword>
<proteinExistence type="predicted"/>
<name>A0A9Q8TWB2_9ENTR</name>
<dbReference type="GO" id="GO:0008408">
    <property type="term" value="F:3'-5' exonuclease activity"/>
    <property type="evidence" value="ECO:0007669"/>
    <property type="project" value="InterPro"/>
</dbReference>
<comment type="function">
    <text evidence="1">Part of the beta sliding clamp loading complex, which hydrolyzes ATP to load the beta clamp onto primed DNA to form the DNA replication pre-initiation complex. DNA polymerase III is a complex, multichain enzyme responsible for most of the replicative synthesis in bacteria. This DNA polymerase also exhibits 3' to 5' exonuclease activity.</text>
</comment>
<dbReference type="RefSeq" id="WP_250248469.1">
    <property type="nucleotide sequence ID" value="NZ_CP097753.1"/>
</dbReference>
<dbReference type="InterPro" id="IPR036654">
    <property type="entry name" value="DNA_pol_III_psi_sf"/>
</dbReference>
<accession>A0A9Q8TWB2</accession>